<evidence type="ECO:0000256" key="2">
    <source>
        <dbReference type="ARBA" id="ARBA00006746"/>
    </source>
</evidence>
<gene>
    <name evidence="15" type="primary">dapE</name>
    <name evidence="17" type="ORF">AOV_04470</name>
</gene>
<feature type="binding site" evidence="15">
    <location>
        <position position="112"/>
    </location>
    <ligand>
        <name>Zn(2+)</name>
        <dbReference type="ChEBI" id="CHEBI:29105"/>
        <label>2</label>
    </ligand>
</feature>
<comment type="cofactor">
    <cofactor evidence="15">
        <name>Zn(2+)</name>
        <dbReference type="ChEBI" id="CHEBI:29105"/>
    </cofactor>
    <cofactor evidence="15">
        <name>Co(2+)</name>
        <dbReference type="ChEBI" id="CHEBI:48828"/>
    </cofactor>
    <text evidence="15">Binds 2 Zn(2+) or Co(2+) ions per subunit.</text>
</comment>
<feature type="domain" description="Peptidase M20 dimerisation" evidence="16">
    <location>
        <begin position="185"/>
        <end position="291"/>
    </location>
</feature>
<dbReference type="Gene3D" id="3.30.70.360">
    <property type="match status" value="1"/>
</dbReference>
<evidence type="ECO:0000256" key="10">
    <source>
        <dbReference type="ARBA" id="ARBA00022915"/>
    </source>
</evidence>
<dbReference type="PANTHER" id="PTHR43808:SF31">
    <property type="entry name" value="N-ACETYL-L-CITRULLINE DEACETYLASE"/>
    <property type="match status" value="1"/>
</dbReference>
<dbReference type="PROSITE" id="PS00759">
    <property type="entry name" value="ARGE_DAPE_CPG2_2"/>
    <property type="match status" value="1"/>
</dbReference>
<dbReference type="GO" id="GO:0006526">
    <property type="term" value="P:L-arginine biosynthetic process"/>
    <property type="evidence" value="ECO:0007669"/>
    <property type="project" value="TreeGrafter"/>
</dbReference>
<evidence type="ECO:0000256" key="12">
    <source>
        <dbReference type="ARBA" id="ARBA00023285"/>
    </source>
</evidence>
<dbReference type="CDD" id="cd03891">
    <property type="entry name" value="M20_DapE_proteobac"/>
    <property type="match status" value="1"/>
</dbReference>
<dbReference type="UniPathway" id="UPA00034">
    <property type="reaction ID" value="UER00021"/>
</dbReference>
<comment type="pathway">
    <text evidence="1 15">Amino-acid biosynthesis; L-lysine biosynthesis via DAP pathway; LL-2,6-diaminopimelate from (S)-tetrahydrodipicolinate (succinylase route): step 3/3.</text>
</comment>
<dbReference type="Proteomes" id="UP000259762">
    <property type="component" value="Chromosome"/>
</dbReference>
<dbReference type="GO" id="GO:0050897">
    <property type="term" value="F:cobalt ion binding"/>
    <property type="evidence" value="ECO:0007669"/>
    <property type="project" value="UniProtKB-UniRule"/>
</dbReference>
<name>A0A2Z2L9J0_9RICK</name>
<feature type="binding site" evidence="15">
    <location>
        <position position="172"/>
    </location>
    <ligand>
        <name>Zn(2+)</name>
        <dbReference type="ChEBI" id="CHEBI:29105"/>
        <label>1</label>
    </ligand>
</feature>
<feature type="active site" evidence="15">
    <location>
        <position position="83"/>
    </location>
</feature>
<feature type="binding site" evidence="15">
    <location>
        <position position="357"/>
    </location>
    <ligand>
        <name>Zn(2+)</name>
        <dbReference type="ChEBI" id="CHEBI:29105"/>
        <label>2</label>
    </ligand>
</feature>
<keyword evidence="8 15" id="KW-0378">Hydrolase</keyword>
<dbReference type="Pfam" id="PF07687">
    <property type="entry name" value="M20_dimer"/>
    <property type="match status" value="1"/>
</dbReference>
<dbReference type="HAMAP" id="MF_01690">
    <property type="entry name" value="DapE"/>
    <property type="match status" value="1"/>
</dbReference>
<evidence type="ECO:0000313" key="17">
    <source>
        <dbReference type="EMBL" id="ASI48278.1"/>
    </source>
</evidence>
<dbReference type="AlphaFoldDB" id="A0A2Z2L9J0"/>
<evidence type="ECO:0000256" key="9">
    <source>
        <dbReference type="ARBA" id="ARBA00022833"/>
    </source>
</evidence>
<dbReference type="InterPro" id="IPR002933">
    <property type="entry name" value="Peptidase_M20"/>
</dbReference>
<dbReference type="InterPro" id="IPR001261">
    <property type="entry name" value="ArgE/DapE_CS"/>
</dbReference>
<feature type="binding site" evidence="15">
    <location>
        <position position="81"/>
    </location>
    <ligand>
        <name>Zn(2+)</name>
        <dbReference type="ChEBI" id="CHEBI:29105"/>
        <label>1</label>
    </ligand>
</feature>
<dbReference type="SUPFAM" id="SSF55031">
    <property type="entry name" value="Bacterial exopeptidase dimerisation domain"/>
    <property type="match status" value="1"/>
</dbReference>
<organism evidence="17 18">
    <name type="scientific">Anaplasma ovis str. Haibei</name>
    <dbReference type="NCBI Taxonomy" id="1248439"/>
    <lineage>
        <taxon>Bacteria</taxon>
        <taxon>Pseudomonadati</taxon>
        <taxon>Pseudomonadota</taxon>
        <taxon>Alphaproteobacteria</taxon>
        <taxon>Rickettsiales</taxon>
        <taxon>Anaplasmataceae</taxon>
        <taxon>Anaplasma</taxon>
    </lineage>
</organism>
<evidence type="ECO:0000313" key="18">
    <source>
        <dbReference type="Proteomes" id="UP000259762"/>
    </source>
</evidence>
<evidence type="ECO:0000256" key="7">
    <source>
        <dbReference type="ARBA" id="ARBA00022723"/>
    </source>
</evidence>
<comment type="similarity">
    <text evidence="2 15">Belongs to the peptidase M20A family. DapE subfamily.</text>
</comment>
<dbReference type="InterPro" id="IPR050072">
    <property type="entry name" value="Peptidase_M20A"/>
</dbReference>
<proteinExistence type="inferred from homology"/>
<evidence type="ECO:0000256" key="1">
    <source>
        <dbReference type="ARBA" id="ARBA00005130"/>
    </source>
</evidence>
<dbReference type="InterPro" id="IPR011650">
    <property type="entry name" value="Peptidase_M20_dimer"/>
</dbReference>
<feature type="active site" description="Proton acceptor" evidence="15">
    <location>
        <position position="142"/>
    </location>
</feature>
<comment type="function">
    <text evidence="15">Catalyzes the hydrolysis of N-succinyl-L,L-diaminopimelic acid (SDAP), forming succinate and LL-2,6-diaminopimelate (DAP), an intermediate involved in the bacterial biosynthesis of lysine and meso-diaminopimelic acid, an essential component of bacterial cell walls.</text>
</comment>
<comment type="subunit">
    <text evidence="3 15">Homodimer.</text>
</comment>
<dbReference type="GO" id="GO:0009014">
    <property type="term" value="F:succinyl-diaminopimelate desuccinylase activity"/>
    <property type="evidence" value="ECO:0007669"/>
    <property type="project" value="UniProtKB-UniRule"/>
</dbReference>
<dbReference type="NCBIfam" id="TIGR01246">
    <property type="entry name" value="dapE_proteo"/>
    <property type="match status" value="1"/>
</dbReference>
<dbReference type="GO" id="GO:0008270">
    <property type="term" value="F:zinc ion binding"/>
    <property type="evidence" value="ECO:0007669"/>
    <property type="project" value="UniProtKB-UniRule"/>
</dbReference>
<evidence type="ECO:0000256" key="6">
    <source>
        <dbReference type="ARBA" id="ARBA00022605"/>
    </source>
</evidence>
<dbReference type="GO" id="GO:0008777">
    <property type="term" value="F:acetylornithine deacetylase activity"/>
    <property type="evidence" value="ECO:0007669"/>
    <property type="project" value="TreeGrafter"/>
</dbReference>
<dbReference type="GO" id="GO:0009089">
    <property type="term" value="P:lysine biosynthetic process via diaminopimelate"/>
    <property type="evidence" value="ECO:0007669"/>
    <property type="project" value="UniProtKB-UniRule"/>
</dbReference>
<dbReference type="EC" id="3.5.1.18" evidence="4 15"/>
<evidence type="ECO:0000256" key="13">
    <source>
        <dbReference type="ARBA" id="ARBA00031891"/>
    </source>
</evidence>
<feature type="binding site" evidence="15">
    <location>
        <position position="143"/>
    </location>
    <ligand>
        <name>Zn(2+)</name>
        <dbReference type="ChEBI" id="CHEBI:29105"/>
        <label>2</label>
    </ligand>
</feature>
<evidence type="ECO:0000256" key="15">
    <source>
        <dbReference type="HAMAP-Rule" id="MF_01690"/>
    </source>
</evidence>
<evidence type="ECO:0000256" key="14">
    <source>
        <dbReference type="ARBA" id="ARBA00051301"/>
    </source>
</evidence>
<accession>A0A2Z2L9J0</accession>
<sequence>MSVEARSVPGHLCDPVSLACRLMSFPSITPDKSGAIPFLAGLLSDLGFSCKVMSFGDGNVEVQNLYAQYGDGRPNLCFAGHTDVVPPGGAWRFDPFSPQVEGGILYGRGAADMKAAICAYISAIARLDSVPGCLSLLITGDEEGRWREYGTKSVLGWMKANDINIDYCVLGEPSSKERLGDCISVGRRGSVNFALLCRGVQGHVAYPELAHNPIDDILCILRKIKDTPLDSGTEHFQPSNLEITSVDVGNSVENVIPASATAAFNIRFNDLHTAESLYQNIDAVCASVTNNYTLSYRSFGTAFVNKPCSITAALCAVVKEVTGLDAELITWGGTSDACFISDHCPVVELGLPSGTAHKVDECASVADILALTEIYQRFINRFFVVAQSCS</sequence>
<feature type="binding site" evidence="15">
    <location>
        <position position="112"/>
    </location>
    <ligand>
        <name>Zn(2+)</name>
        <dbReference type="ChEBI" id="CHEBI:29105"/>
        <label>1</label>
    </ligand>
</feature>
<keyword evidence="7 15" id="KW-0479">Metal-binding</keyword>
<evidence type="ECO:0000256" key="4">
    <source>
        <dbReference type="ARBA" id="ARBA00011921"/>
    </source>
</evidence>
<keyword evidence="18" id="KW-1185">Reference proteome</keyword>
<keyword evidence="10 15" id="KW-0220">Diaminopimelate biosynthesis</keyword>
<reference evidence="18" key="1">
    <citation type="submission" date="2018-06" db="EMBL/GenBank/DDBJ databases">
        <title>The Anaplasma ovis genome reveals a high proportion of pseudogenes.</title>
        <authorList>
            <person name="Liu Z."/>
            <person name="Peasley A.M."/>
            <person name="Yang J."/>
            <person name="Li Y."/>
            <person name="Guan G."/>
            <person name="Luo J."/>
            <person name="Yin H."/>
            <person name="Brayton K.A."/>
        </authorList>
    </citation>
    <scope>NUCLEOTIDE SEQUENCE [LARGE SCALE GENOMIC DNA]</scope>
    <source>
        <strain evidence="18">Haibei</strain>
    </source>
</reference>
<evidence type="ECO:0000259" key="16">
    <source>
        <dbReference type="Pfam" id="PF07687"/>
    </source>
</evidence>
<dbReference type="KEGG" id="aoh:AOV_04470"/>
<dbReference type="NCBIfam" id="NF009557">
    <property type="entry name" value="PRK13009.1"/>
    <property type="match status" value="1"/>
</dbReference>
<evidence type="ECO:0000256" key="11">
    <source>
        <dbReference type="ARBA" id="ARBA00023154"/>
    </source>
</evidence>
<keyword evidence="12 15" id="KW-0170">Cobalt</keyword>
<dbReference type="GO" id="GO:0019877">
    <property type="term" value="P:diaminopimelate biosynthetic process"/>
    <property type="evidence" value="ECO:0007669"/>
    <property type="project" value="UniProtKB-UniRule"/>
</dbReference>
<dbReference type="EMBL" id="CP015994">
    <property type="protein sequence ID" value="ASI48278.1"/>
    <property type="molecule type" value="Genomic_DNA"/>
</dbReference>
<reference evidence="17 18" key="2">
    <citation type="journal article" date="2019" name="BMC Genomics">
        <title>The Anaplasma ovis genome reveals a high proportion of pseudogenes.</title>
        <authorList>
            <person name="Liu Z."/>
            <person name="Peasley A.M."/>
            <person name="Yang J."/>
            <person name="Li Y."/>
            <person name="Guan G."/>
            <person name="Luo J."/>
            <person name="Yin H."/>
            <person name="Brayton K.A."/>
        </authorList>
    </citation>
    <scope>NUCLEOTIDE SEQUENCE [LARGE SCALE GENOMIC DNA]</scope>
    <source>
        <strain evidence="17 18">Haibei</strain>
    </source>
</reference>
<dbReference type="InterPro" id="IPR005941">
    <property type="entry name" value="DapE_proteobac"/>
</dbReference>
<keyword evidence="9 15" id="KW-0862">Zinc</keyword>
<evidence type="ECO:0000256" key="5">
    <source>
        <dbReference type="ARBA" id="ARBA00022391"/>
    </source>
</evidence>
<dbReference type="PANTHER" id="PTHR43808">
    <property type="entry name" value="ACETYLORNITHINE DEACETYLASE"/>
    <property type="match status" value="1"/>
</dbReference>
<evidence type="ECO:0000256" key="3">
    <source>
        <dbReference type="ARBA" id="ARBA00011738"/>
    </source>
</evidence>
<evidence type="ECO:0000256" key="8">
    <source>
        <dbReference type="ARBA" id="ARBA00022801"/>
    </source>
</evidence>
<keyword evidence="6 15" id="KW-0028">Amino-acid biosynthesis</keyword>
<dbReference type="InterPro" id="IPR036264">
    <property type="entry name" value="Bact_exopeptidase_dim_dom"/>
</dbReference>
<keyword evidence="11 15" id="KW-0457">Lysine biosynthesis</keyword>
<dbReference type="Pfam" id="PF01546">
    <property type="entry name" value="Peptidase_M20"/>
    <property type="match status" value="1"/>
</dbReference>
<protein>
    <recommendedName>
        <fullName evidence="5 15">Succinyl-diaminopimelate desuccinylase</fullName>
        <shortName evidence="15">SDAP desuccinylase</shortName>
        <ecNumber evidence="4 15">3.5.1.18</ecNumber>
    </recommendedName>
    <alternativeName>
        <fullName evidence="13 15">N-succinyl-LL-2,6-diaminoheptanedioate amidohydrolase</fullName>
    </alternativeName>
</protein>
<comment type="catalytic activity">
    <reaction evidence="14 15">
        <text>N-succinyl-(2S,6S)-2,6-diaminopimelate + H2O = (2S,6S)-2,6-diaminopimelate + succinate</text>
        <dbReference type="Rhea" id="RHEA:22608"/>
        <dbReference type="ChEBI" id="CHEBI:15377"/>
        <dbReference type="ChEBI" id="CHEBI:30031"/>
        <dbReference type="ChEBI" id="CHEBI:57609"/>
        <dbReference type="ChEBI" id="CHEBI:58087"/>
        <dbReference type="EC" id="3.5.1.18"/>
    </reaction>
</comment>
<dbReference type="SUPFAM" id="SSF53187">
    <property type="entry name" value="Zn-dependent exopeptidases"/>
    <property type="match status" value="1"/>
</dbReference>
<dbReference type="Gene3D" id="3.40.630.10">
    <property type="entry name" value="Zn peptidases"/>
    <property type="match status" value="1"/>
</dbReference>